<dbReference type="EMBL" id="JAOALG010000001">
    <property type="protein sequence ID" value="MEQ5837891.1"/>
    <property type="molecule type" value="Genomic_DNA"/>
</dbReference>
<accession>A0ABV1LFZ4</accession>
<dbReference type="RefSeq" id="WP_349540811.1">
    <property type="nucleotide sequence ID" value="NZ_JAOALG010000001.1"/>
</dbReference>
<evidence type="ECO:0000313" key="2">
    <source>
        <dbReference type="Proteomes" id="UP001469089"/>
    </source>
</evidence>
<dbReference type="Proteomes" id="UP001469089">
    <property type="component" value="Unassembled WGS sequence"/>
</dbReference>
<gene>
    <name evidence="1" type="ORF">N0A02_00360</name>
</gene>
<organism evidence="1 2">
    <name type="scientific">Paraburkholderia acidicola</name>
    <dbReference type="NCBI Taxonomy" id="1912599"/>
    <lineage>
        <taxon>Bacteria</taxon>
        <taxon>Pseudomonadati</taxon>
        <taxon>Pseudomonadota</taxon>
        <taxon>Betaproteobacteria</taxon>
        <taxon>Burkholderiales</taxon>
        <taxon>Burkholderiaceae</taxon>
        <taxon>Paraburkholderia</taxon>
    </lineage>
</organism>
<evidence type="ECO:0000313" key="1">
    <source>
        <dbReference type="EMBL" id="MEQ5837891.1"/>
    </source>
</evidence>
<keyword evidence="2" id="KW-1185">Reference proteome</keyword>
<reference evidence="1 2" key="1">
    <citation type="journal article" date="2024" name="Chem. Sci.">
        <title>Discovery of a lagriamide polyketide by integrated genome mining, isotopic labeling, and untargeted metabolomics.</title>
        <authorList>
            <person name="Fergusson C.H."/>
            <person name="Saulog J."/>
            <person name="Paulo B.S."/>
            <person name="Wilson D.M."/>
            <person name="Liu D.Y."/>
            <person name="Morehouse N.J."/>
            <person name="Waterworth S."/>
            <person name="Barkei J."/>
            <person name="Gray C.A."/>
            <person name="Kwan J.C."/>
            <person name="Eustaquio A.S."/>
            <person name="Linington R.G."/>
        </authorList>
    </citation>
    <scope>NUCLEOTIDE SEQUENCE [LARGE SCALE GENOMIC DNA]</scope>
    <source>
        <strain evidence="1 2">RL17-338-BIF-B</strain>
    </source>
</reference>
<sequence>MIKTPSIFTHMPILSLRNYSAFPSSDTETSEATRERYIGNLARELPLATQRRTDKRDRYIEAVLAYIKAGNDPKKFRIEYPGFHLADPDTALLYCLFGKEGNVEYCAPILGVPTSALQLYCFIHETKMHEQQVFAQSGRPVDDGASADRFGVEWIKAIDPGDDLGLVPTRLVHWLLTDPGFGVAGLAVNPELRLTIERVAKLHLRLLERNPPTRDEWKSVQKSLLEFADNASSSSAFGEIENLIVQVIENSATDCSNSDVIGDEIVVPFAQLHAQMQVPDANYTAEEVALKEHIEKLTRERDSSLAEERKRPEIKALYSRIDDRHSQILVLRAEMVGRVAMQFIAMTRDA</sequence>
<comment type="caution">
    <text evidence="1">The sequence shown here is derived from an EMBL/GenBank/DDBJ whole genome shotgun (WGS) entry which is preliminary data.</text>
</comment>
<proteinExistence type="predicted"/>
<name>A0ABV1LFZ4_9BURK</name>
<protein>
    <submittedName>
        <fullName evidence="1">Uncharacterized protein</fullName>
    </submittedName>
</protein>